<protein>
    <recommendedName>
        <fullName evidence="2">DUF5710 domain-containing protein</fullName>
    </recommendedName>
</protein>
<dbReference type="Pfam" id="PF18974">
    <property type="entry name" value="DUF5710"/>
    <property type="match status" value="1"/>
</dbReference>
<feature type="domain" description="DUF5710" evidence="2">
    <location>
        <begin position="3"/>
        <end position="44"/>
    </location>
</feature>
<evidence type="ECO:0000313" key="3">
    <source>
        <dbReference type="EMBL" id="GLQ20456.1"/>
    </source>
</evidence>
<reference evidence="3" key="1">
    <citation type="journal article" date="2014" name="Int. J. Syst. Evol. Microbiol.">
        <title>Complete genome of a new Firmicutes species belonging to the dominant human colonic microbiota ('Ruminococcus bicirculans') reveals two chromosomes and a selective capacity to utilize plant glucans.</title>
        <authorList>
            <consortium name="NISC Comparative Sequencing Program"/>
            <person name="Wegmann U."/>
            <person name="Louis P."/>
            <person name="Goesmann A."/>
            <person name="Henrissat B."/>
            <person name="Duncan S.H."/>
            <person name="Flint H.J."/>
        </authorList>
    </citation>
    <scope>NUCLEOTIDE SEQUENCE</scope>
    <source>
        <strain evidence="3">NBRC 108216</strain>
    </source>
</reference>
<evidence type="ECO:0000256" key="1">
    <source>
        <dbReference type="SAM" id="MobiDB-lite"/>
    </source>
</evidence>
<keyword evidence="4" id="KW-1185">Reference proteome</keyword>
<evidence type="ECO:0000313" key="4">
    <source>
        <dbReference type="Proteomes" id="UP001161390"/>
    </source>
</evidence>
<accession>A0ABQ5UYV6</accession>
<gene>
    <name evidence="3" type="ORF">GCM10007854_14110</name>
</gene>
<proteinExistence type="predicted"/>
<feature type="region of interest" description="Disordered" evidence="1">
    <location>
        <begin position="61"/>
        <end position="93"/>
    </location>
</feature>
<name>A0ABQ5UYV6_9PROT</name>
<dbReference type="InterPro" id="IPR043764">
    <property type="entry name" value="DUF5710"/>
</dbReference>
<dbReference type="Proteomes" id="UP001161390">
    <property type="component" value="Unassembled WGS sequence"/>
</dbReference>
<evidence type="ECO:0000259" key="2">
    <source>
        <dbReference type="Pfam" id="PF18974"/>
    </source>
</evidence>
<dbReference type="EMBL" id="BSNJ01000003">
    <property type="protein sequence ID" value="GLQ20456.1"/>
    <property type="molecule type" value="Genomic_DNA"/>
</dbReference>
<organism evidence="3 4">
    <name type="scientific">Algimonas porphyrae</name>
    <dbReference type="NCBI Taxonomy" id="1128113"/>
    <lineage>
        <taxon>Bacteria</taxon>
        <taxon>Pseudomonadati</taxon>
        <taxon>Pseudomonadota</taxon>
        <taxon>Alphaproteobacteria</taxon>
        <taxon>Maricaulales</taxon>
        <taxon>Robiginitomaculaceae</taxon>
        <taxon>Algimonas</taxon>
    </lineage>
</organism>
<feature type="compositionally biased region" description="Polar residues" evidence="1">
    <location>
        <begin position="68"/>
        <end position="93"/>
    </location>
</feature>
<dbReference type="RefSeq" id="WP_284371077.1">
    <property type="nucleotide sequence ID" value="NZ_BSNJ01000003.1"/>
</dbReference>
<reference evidence="3" key="2">
    <citation type="submission" date="2023-01" db="EMBL/GenBank/DDBJ databases">
        <title>Draft genome sequence of Algimonas porphyrae strain NBRC 108216.</title>
        <authorList>
            <person name="Sun Q."/>
            <person name="Mori K."/>
        </authorList>
    </citation>
    <scope>NUCLEOTIDE SEQUENCE</scope>
    <source>
        <strain evidence="3">NBRC 108216</strain>
    </source>
</reference>
<comment type="caution">
    <text evidence="3">The sequence shown here is derived from an EMBL/GenBank/DDBJ whole genome shotgun (WGS) entry which is preliminary data.</text>
</comment>
<sequence>MTKRYINVAYKDREMAKRLGARWDASVKRWYCPPGSALAKVYSWRQASTASSRTLVMPSALMAGSHPGSHTGSQTGPHMDASQTSQGQLSLLA</sequence>